<dbReference type="OrthoDB" id="7066546at2"/>
<protein>
    <recommendedName>
        <fullName evidence="4">Cell division protein ZapB</fullName>
    </recommendedName>
</protein>
<evidence type="ECO:0008006" key="4">
    <source>
        <dbReference type="Google" id="ProtNLM"/>
    </source>
</evidence>
<proteinExistence type="predicted"/>
<dbReference type="EMBL" id="APNK01000013">
    <property type="protein sequence ID" value="KEZ77366.1"/>
    <property type="molecule type" value="Genomic_DNA"/>
</dbReference>
<evidence type="ECO:0000313" key="2">
    <source>
        <dbReference type="EMBL" id="KEZ77366.1"/>
    </source>
</evidence>
<dbReference type="RefSeq" id="WP_037337414.1">
    <property type="nucleotide sequence ID" value="NZ_APNK01000013.1"/>
</dbReference>
<organism evidence="2 3">
    <name type="scientific">Salinisphaera hydrothermalis (strain C41B8)</name>
    <dbReference type="NCBI Taxonomy" id="1304275"/>
    <lineage>
        <taxon>Bacteria</taxon>
        <taxon>Pseudomonadati</taxon>
        <taxon>Pseudomonadota</taxon>
        <taxon>Gammaproteobacteria</taxon>
        <taxon>Salinisphaerales</taxon>
        <taxon>Salinisphaeraceae</taxon>
        <taxon>Salinisphaera</taxon>
    </lineage>
</organism>
<dbReference type="AlphaFoldDB" id="A0A084IKY2"/>
<reference evidence="2 3" key="1">
    <citation type="submission" date="2013-03" db="EMBL/GenBank/DDBJ databases">
        <title>Salinisphaera hydrothermalis C41B8 Genome Sequencing.</title>
        <authorList>
            <person name="Li C."/>
            <person name="Lai Q."/>
            <person name="Shao Z."/>
        </authorList>
    </citation>
    <scope>NUCLEOTIDE SEQUENCE [LARGE SCALE GENOMIC DNA]</scope>
    <source>
        <strain evidence="2 3">C41B8</strain>
    </source>
</reference>
<gene>
    <name evidence="2" type="ORF">C41B8_10068</name>
</gene>
<keyword evidence="3" id="KW-1185">Reference proteome</keyword>
<name>A0A084IKY2_SALHC</name>
<feature type="coiled-coil region" evidence="1">
    <location>
        <begin position="6"/>
        <end position="61"/>
    </location>
</feature>
<comment type="caution">
    <text evidence="2">The sequence shown here is derived from an EMBL/GenBank/DDBJ whole genome shotgun (WGS) entry which is preliminary data.</text>
</comment>
<sequence length="65" mass="7511">MSQFDLADFEAQVHALLAAYQRLQADYDALKAAHEAEYQRNQEIRERLNGVIERIRALEAEAHNV</sequence>
<evidence type="ECO:0000256" key="1">
    <source>
        <dbReference type="SAM" id="Coils"/>
    </source>
</evidence>
<evidence type="ECO:0000313" key="3">
    <source>
        <dbReference type="Proteomes" id="UP000028302"/>
    </source>
</evidence>
<accession>A0A084IKY2</accession>
<dbReference type="Proteomes" id="UP000028302">
    <property type="component" value="Unassembled WGS sequence"/>
</dbReference>
<keyword evidence="1" id="KW-0175">Coiled coil</keyword>